<dbReference type="InterPro" id="IPR052892">
    <property type="entry name" value="NA-targeting_endonuclease"/>
</dbReference>
<dbReference type="AlphaFoldDB" id="A0A2S0KDI9"/>
<dbReference type="RefSeq" id="WP_105941448.1">
    <property type="nucleotide sequence ID" value="NZ_CP027433.1"/>
</dbReference>
<dbReference type="KEGG" id="git:C6V83_04905"/>
<dbReference type="PANTHER" id="PTHR33877">
    <property type="entry name" value="SLL1193 PROTEIN"/>
    <property type="match status" value="1"/>
</dbReference>
<protein>
    <submittedName>
        <fullName evidence="2">Restriction endonuclease</fullName>
    </submittedName>
</protein>
<sequence>MVTQAIDRIPVVVRNADNAVLHCRPFRDVVGQLLDEKVWVLSGYDPPIIAHAPSLAIEVPREVILREYVYRPYIEQDRTTRDKVLRRDKHLCAYCGGRADTWDHVMPVSRGGGNTWFNCVAACGPCNWDKGDRTPEEARMRLLWEPYRPVWA</sequence>
<reference evidence="2 3" key="1">
    <citation type="submission" date="2018-03" db="EMBL/GenBank/DDBJ databases">
        <title>Characteristics and genome of n-alkane degrading marine bacteria Gordonia iterans isolated from crude oil contaminated in Tae-an, South Korea.</title>
        <authorList>
            <person name="Lee S.-S."/>
            <person name="Kim H."/>
        </authorList>
    </citation>
    <scope>NUCLEOTIDE SEQUENCE [LARGE SCALE GENOMIC DNA]</scope>
    <source>
        <strain evidence="2 3">Co17</strain>
    </source>
</reference>
<evidence type="ECO:0000313" key="2">
    <source>
        <dbReference type="EMBL" id="AVL99713.1"/>
    </source>
</evidence>
<dbReference type="PANTHER" id="PTHR33877:SF2">
    <property type="entry name" value="OS07G0170200 PROTEIN"/>
    <property type="match status" value="1"/>
</dbReference>
<dbReference type="InterPro" id="IPR003615">
    <property type="entry name" value="HNH_nuc"/>
</dbReference>
<dbReference type="EMBL" id="CP027433">
    <property type="protein sequence ID" value="AVL99713.1"/>
    <property type="molecule type" value="Genomic_DNA"/>
</dbReference>
<evidence type="ECO:0000259" key="1">
    <source>
        <dbReference type="SMART" id="SM00507"/>
    </source>
</evidence>
<dbReference type="Pfam" id="PF14279">
    <property type="entry name" value="HNH_5"/>
    <property type="match status" value="1"/>
</dbReference>
<dbReference type="SMART" id="SM00507">
    <property type="entry name" value="HNHc"/>
    <property type="match status" value="1"/>
</dbReference>
<accession>A0A2S0KDI9</accession>
<proteinExistence type="predicted"/>
<feature type="domain" description="HNH nuclease" evidence="1">
    <location>
        <begin position="79"/>
        <end position="128"/>
    </location>
</feature>
<dbReference type="OrthoDB" id="9802901at2"/>
<keyword evidence="2" id="KW-0255">Endonuclease</keyword>
<keyword evidence="2" id="KW-0540">Nuclease</keyword>
<name>A0A2S0KDI9_9ACTN</name>
<evidence type="ECO:0000313" key="3">
    <source>
        <dbReference type="Proteomes" id="UP000239814"/>
    </source>
</evidence>
<keyword evidence="3" id="KW-1185">Reference proteome</keyword>
<dbReference type="GO" id="GO:0004519">
    <property type="term" value="F:endonuclease activity"/>
    <property type="evidence" value="ECO:0007669"/>
    <property type="project" value="UniProtKB-KW"/>
</dbReference>
<dbReference type="Gene3D" id="1.10.30.50">
    <property type="match status" value="1"/>
</dbReference>
<dbReference type="InterPro" id="IPR029471">
    <property type="entry name" value="HNH_5"/>
</dbReference>
<keyword evidence="2" id="KW-0378">Hydrolase</keyword>
<gene>
    <name evidence="2" type="ORF">C6V83_04905</name>
</gene>
<organism evidence="2 3">
    <name type="scientific">Gordonia iterans</name>
    <dbReference type="NCBI Taxonomy" id="1004901"/>
    <lineage>
        <taxon>Bacteria</taxon>
        <taxon>Bacillati</taxon>
        <taxon>Actinomycetota</taxon>
        <taxon>Actinomycetes</taxon>
        <taxon>Mycobacteriales</taxon>
        <taxon>Gordoniaceae</taxon>
        <taxon>Gordonia</taxon>
    </lineage>
</organism>
<dbReference type="Proteomes" id="UP000239814">
    <property type="component" value="Chromosome"/>
</dbReference>
<dbReference type="CDD" id="cd00085">
    <property type="entry name" value="HNHc"/>
    <property type="match status" value="1"/>
</dbReference>